<evidence type="ECO:0000313" key="3">
    <source>
        <dbReference type="Proteomes" id="UP000002640"/>
    </source>
</evidence>
<name>G4ZU10_PHYSP</name>
<evidence type="ECO:0000313" key="2">
    <source>
        <dbReference type="EMBL" id="EGZ13284.1"/>
    </source>
</evidence>
<dbReference type="EMBL" id="JH159156">
    <property type="protein sequence ID" value="EGZ13284.1"/>
    <property type="molecule type" value="Genomic_DNA"/>
</dbReference>
<accession>G4ZU10</accession>
<dbReference type="Proteomes" id="UP000002640">
    <property type="component" value="Unassembled WGS sequence"/>
</dbReference>
<keyword evidence="3" id="KW-1185">Reference proteome</keyword>
<sequence>MSHSRVSCPASATRKTTALSANHRQRRREHAEALQRASSDSRTAREFQRRMKHAAFEHRERKMAVQALQARIQRDIQFLTATAADLEKREFLLDDAFESYEHALRLELGLTDSACSSSKQKQGGASPDARTKLMGKRACLISSK</sequence>
<feature type="compositionally biased region" description="Polar residues" evidence="1">
    <location>
        <begin position="13"/>
        <end position="22"/>
    </location>
</feature>
<proteinExistence type="predicted"/>
<organism evidence="2 3">
    <name type="scientific">Phytophthora sojae (strain P6497)</name>
    <name type="common">Soybean stem and root rot agent</name>
    <name type="synonym">Phytophthora megasperma f. sp. glycines</name>
    <dbReference type="NCBI Taxonomy" id="1094619"/>
    <lineage>
        <taxon>Eukaryota</taxon>
        <taxon>Sar</taxon>
        <taxon>Stramenopiles</taxon>
        <taxon>Oomycota</taxon>
        <taxon>Peronosporomycetes</taxon>
        <taxon>Peronosporales</taxon>
        <taxon>Peronosporaceae</taxon>
        <taxon>Phytophthora</taxon>
    </lineage>
</organism>
<dbReference type="RefSeq" id="XP_009530713.1">
    <property type="nucleotide sequence ID" value="XM_009532418.1"/>
</dbReference>
<dbReference type="InParanoid" id="G4ZU10"/>
<dbReference type="GeneID" id="20659522"/>
<reference evidence="2 3" key="1">
    <citation type="journal article" date="2006" name="Science">
        <title>Phytophthora genome sequences uncover evolutionary origins and mechanisms of pathogenesis.</title>
        <authorList>
            <person name="Tyler B.M."/>
            <person name="Tripathy S."/>
            <person name="Zhang X."/>
            <person name="Dehal P."/>
            <person name="Jiang R.H."/>
            <person name="Aerts A."/>
            <person name="Arredondo F.D."/>
            <person name="Baxter L."/>
            <person name="Bensasson D."/>
            <person name="Beynon J.L."/>
            <person name="Chapman J."/>
            <person name="Damasceno C.M."/>
            <person name="Dorrance A.E."/>
            <person name="Dou D."/>
            <person name="Dickerman A.W."/>
            <person name="Dubchak I.L."/>
            <person name="Garbelotto M."/>
            <person name="Gijzen M."/>
            <person name="Gordon S.G."/>
            <person name="Govers F."/>
            <person name="Grunwald N.J."/>
            <person name="Huang W."/>
            <person name="Ivors K.L."/>
            <person name="Jones R.W."/>
            <person name="Kamoun S."/>
            <person name="Krampis K."/>
            <person name="Lamour K.H."/>
            <person name="Lee M.K."/>
            <person name="McDonald W.H."/>
            <person name="Medina M."/>
            <person name="Meijer H.J."/>
            <person name="Nordberg E.K."/>
            <person name="Maclean D.J."/>
            <person name="Ospina-Giraldo M.D."/>
            <person name="Morris P.F."/>
            <person name="Phuntumart V."/>
            <person name="Putnam N.H."/>
            <person name="Rash S."/>
            <person name="Rose J.K."/>
            <person name="Sakihama Y."/>
            <person name="Salamov A.A."/>
            <person name="Savidor A."/>
            <person name="Scheuring C.F."/>
            <person name="Smith B.M."/>
            <person name="Sobral B.W."/>
            <person name="Terry A."/>
            <person name="Torto-Alalibo T.A."/>
            <person name="Win J."/>
            <person name="Xu Z."/>
            <person name="Zhang H."/>
            <person name="Grigoriev I.V."/>
            <person name="Rokhsar D.S."/>
            <person name="Boore J.L."/>
        </authorList>
    </citation>
    <scope>NUCLEOTIDE SEQUENCE [LARGE SCALE GENOMIC DNA]</scope>
    <source>
        <strain evidence="2 3">P6497</strain>
    </source>
</reference>
<dbReference type="AlphaFoldDB" id="G4ZU10"/>
<evidence type="ECO:0000256" key="1">
    <source>
        <dbReference type="SAM" id="MobiDB-lite"/>
    </source>
</evidence>
<gene>
    <name evidence="2" type="ORF">PHYSODRAFT_513976</name>
</gene>
<dbReference type="SMR" id="G4ZU10"/>
<dbReference type="KEGG" id="psoj:PHYSODRAFT_513976"/>
<feature type="region of interest" description="Disordered" evidence="1">
    <location>
        <begin position="1"/>
        <end position="49"/>
    </location>
</feature>
<dbReference type="OMA" id="EHRERKM"/>
<protein>
    <submittedName>
        <fullName evidence="2">Uncharacterized protein</fullName>
    </submittedName>
</protein>